<dbReference type="OrthoDB" id="5524782at2"/>
<dbReference type="NCBIfam" id="TIGR01764">
    <property type="entry name" value="excise"/>
    <property type="match status" value="1"/>
</dbReference>
<feature type="domain" description="HTH cro/C1-type" evidence="1">
    <location>
        <begin position="12"/>
        <end position="57"/>
    </location>
</feature>
<dbReference type="SUPFAM" id="SSF46955">
    <property type="entry name" value="Putative DNA-binding domain"/>
    <property type="match status" value="1"/>
</dbReference>
<reference evidence="2 3" key="1">
    <citation type="submission" date="2017-10" db="EMBL/GenBank/DDBJ databases">
        <title>Draft genome sequences of strains TRE 1, TRE 9, TRE H and TRI 7, isolated from tamarins, belonging to four potential novel Bifidobacterium species.</title>
        <authorList>
            <person name="Mattarelli P."/>
            <person name="Modesto M."/>
            <person name="Puglisi E."/>
            <person name="Morelli L."/>
            <person name="Spezio C."/>
            <person name="Bonetti A."/>
            <person name="Sandri C."/>
        </authorList>
    </citation>
    <scope>NUCLEOTIDE SEQUENCE [LARGE SCALE GENOMIC DNA]</scope>
    <source>
        <strain evidence="3">TRE1</strain>
    </source>
</reference>
<evidence type="ECO:0000259" key="1">
    <source>
        <dbReference type="PROSITE" id="PS50943"/>
    </source>
</evidence>
<dbReference type="CDD" id="cd00093">
    <property type="entry name" value="HTH_XRE"/>
    <property type="match status" value="1"/>
</dbReference>
<evidence type="ECO:0000313" key="2">
    <source>
        <dbReference type="EMBL" id="PJM73064.1"/>
    </source>
</evidence>
<dbReference type="InterPro" id="IPR001387">
    <property type="entry name" value="Cro/C1-type_HTH"/>
</dbReference>
<dbReference type="PROSITE" id="PS50943">
    <property type="entry name" value="HTH_CROC1"/>
    <property type="match status" value="1"/>
</dbReference>
<dbReference type="AlphaFoldDB" id="A0A2M9H8C2"/>
<dbReference type="InterPro" id="IPR041657">
    <property type="entry name" value="HTH_17"/>
</dbReference>
<dbReference type="EMBL" id="PEBI01000003">
    <property type="protein sequence ID" value="PJM73064.1"/>
    <property type="molecule type" value="Genomic_DNA"/>
</dbReference>
<dbReference type="GO" id="GO:0003677">
    <property type="term" value="F:DNA binding"/>
    <property type="evidence" value="ECO:0007669"/>
    <property type="project" value="InterPro"/>
</dbReference>
<gene>
    <name evidence="2" type="ORF">CS006_07400</name>
</gene>
<accession>A0A2M9H8C2</accession>
<dbReference type="Gene3D" id="1.10.10.10">
    <property type="entry name" value="Winged helix-like DNA-binding domain superfamily/Winged helix DNA-binding domain"/>
    <property type="match status" value="1"/>
</dbReference>
<organism evidence="2 3">
    <name type="scientific">Bifidobacterium primatium</name>
    <dbReference type="NCBI Taxonomy" id="2045438"/>
    <lineage>
        <taxon>Bacteria</taxon>
        <taxon>Bacillati</taxon>
        <taxon>Actinomycetota</taxon>
        <taxon>Actinomycetes</taxon>
        <taxon>Bifidobacteriales</taxon>
        <taxon>Bifidobacteriaceae</taxon>
        <taxon>Bifidobacterium</taxon>
    </lineage>
</organism>
<comment type="caution">
    <text evidence="2">The sequence shown here is derived from an EMBL/GenBank/DDBJ whole genome shotgun (WGS) entry which is preliminary data.</text>
</comment>
<proteinExistence type="predicted"/>
<protein>
    <recommendedName>
        <fullName evidence="1">HTH cro/C1-type domain-containing protein</fullName>
    </recommendedName>
</protein>
<keyword evidence="3" id="KW-1185">Reference proteome</keyword>
<name>A0A2M9H8C2_9BIFI</name>
<sequence>MMTKDDSEENLLTPAQVAKILGIPVSTLSRWRSERRELPYVKIGRVVRYRPCDLAEWLETKIVHPRP</sequence>
<evidence type="ECO:0000313" key="3">
    <source>
        <dbReference type="Proteomes" id="UP000229095"/>
    </source>
</evidence>
<dbReference type="Pfam" id="PF12728">
    <property type="entry name" value="HTH_17"/>
    <property type="match status" value="1"/>
</dbReference>
<dbReference type="InterPro" id="IPR009061">
    <property type="entry name" value="DNA-bd_dom_put_sf"/>
</dbReference>
<dbReference type="InterPro" id="IPR036388">
    <property type="entry name" value="WH-like_DNA-bd_sf"/>
</dbReference>
<dbReference type="Proteomes" id="UP000229095">
    <property type="component" value="Unassembled WGS sequence"/>
</dbReference>
<dbReference type="InterPro" id="IPR010093">
    <property type="entry name" value="SinI_DNA-bd"/>
</dbReference>